<dbReference type="PRINTS" id="PR00722">
    <property type="entry name" value="CHYMOTRYPSIN"/>
</dbReference>
<keyword evidence="2" id="KW-0378">Hydrolase</keyword>
<dbReference type="AlphaFoldDB" id="A0A4W6BYB7"/>
<dbReference type="Ensembl" id="ENSLCAT00010006430.1">
    <property type="protein sequence ID" value="ENSLCAP00010006275.1"/>
    <property type="gene ID" value="ENSLCAG00010003101.1"/>
</dbReference>
<keyword evidence="7" id="KW-1185">Reference proteome</keyword>
<dbReference type="InterPro" id="IPR018114">
    <property type="entry name" value="TRYPSIN_HIS"/>
</dbReference>
<dbReference type="InterPro" id="IPR001254">
    <property type="entry name" value="Trypsin_dom"/>
</dbReference>
<dbReference type="SUPFAM" id="SSF50494">
    <property type="entry name" value="Trypsin-like serine proteases"/>
    <property type="match status" value="1"/>
</dbReference>
<reference evidence="7" key="1">
    <citation type="submission" date="2015-09" db="EMBL/GenBank/DDBJ databases">
        <authorList>
            <person name="Sai Rama Sridatta P."/>
        </authorList>
    </citation>
    <scope>NUCLEOTIDE SEQUENCE [LARGE SCALE GENOMIC DNA]</scope>
</reference>
<keyword evidence="3" id="KW-0720">Serine protease</keyword>
<evidence type="ECO:0000256" key="2">
    <source>
        <dbReference type="ARBA" id="ARBA00022801"/>
    </source>
</evidence>
<dbReference type="Gene3D" id="2.40.10.10">
    <property type="entry name" value="Trypsin-like serine proteases"/>
    <property type="match status" value="2"/>
</dbReference>
<keyword evidence="4" id="KW-1015">Disulfide bond</keyword>
<dbReference type="CDD" id="cd00190">
    <property type="entry name" value="Tryp_SPc"/>
    <property type="match status" value="1"/>
</dbReference>
<protein>
    <recommendedName>
        <fullName evidence="5">Peptidase S1 domain-containing protein</fullName>
    </recommendedName>
</protein>
<organism evidence="6 7">
    <name type="scientific">Lates calcarifer</name>
    <name type="common">Barramundi</name>
    <name type="synonym">Holocentrus calcarifer</name>
    <dbReference type="NCBI Taxonomy" id="8187"/>
    <lineage>
        <taxon>Eukaryota</taxon>
        <taxon>Metazoa</taxon>
        <taxon>Chordata</taxon>
        <taxon>Craniata</taxon>
        <taxon>Vertebrata</taxon>
        <taxon>Euteleostomi</taxon>
        <taxon>Actinopterygii</taxon>
        <taxon>Neopterygii</taxon>
        <taxon>Teleostei</taxon>
        <taxon>Neoteleostei</taxon>
        <taxon>Acanthomorphata</taxon>
        <taxon>Carangaria</taxon>
        <taxon>Carangaria incertae sedis</taxon>
        <taxon>Centropomidae</taxon>
        <taxon>Lates</taxon>
    </lineage>
</organism>
<feature type="domain" description="Peptidase S1" evidence="5">
    <location>
        <begin position="51"/>
        <end position="178"/>
    </location>
</feature>
<reference evidence="6" key="2">
    <citation type="submission" date="2025-08" db="UniProtKB">
        <authorList>
            <consortium name="Ensembl"/>
        </authorList>
    </citation>
    <scope>IDENTIFICATION</scope>
</reference>
<dbReference type="FunFam" id="2.40.10.10:FF:000166">
    <property type="entry name" value="Trypsin"/>
    <property type="match status" value="1"/>
</dbReference>
<dbReference type="PROSITE" id="PS50240">
    <property type="entry name" value="TRYPSIN_DOM"/>
    <property type="match status" value="1"/>
</dbReference>
<sequence>MCVCAAGFSLKPSNTTDHHNNNNNNNNNNHTAAAAAGQDLFMFKQEMESRIIGGQEAWAHSWPWQVSLRFATMPACGGAIISPLWVISAAHCFKRSEVISSLVSDTAEVGVSMIINHYGYNTRTKESDMALLKLQRPVVFNQFVRPIDLWMTPLPVHRKCTITGWGSTPENVTSQTVR</sequence>
<dbReference type="Proteomes" id="UP000314980">
    <property type="component" value="Unassembled WGS sequence"/>
</dbReference>
<evidence type="ECO:0000259" key="5">
    <source>
        <dbReference type="PROSITE" id="PS50240"/>
    </source>
</evidence>
<evidence type="ECO:0000313" key="6">
    <source>
        <dbReference type="Ensembl" id="ENSLCAP00010006275.1"/>
    </source>
</evidence>
<dbReference type="GeneTree" id="ENSGT00940000163017"/>
<evidence type="ECO:0000313" key="7">
    <source>
        <dbReference type="Proteomes" id="UP000314980"/>
    </source>
</evidence>
<dbReference type="InterPro" id="IPR001314">
    <property type="entry name" value="Peptidase_S1A"/>
</dbReference>
<evidence type="ECO:0000256" key="4">
    <source>
        <dbReference type="ARBA" id="ARBA00023157"/>
    </source>
</evidence>
<dbReference type="InterPro" id="IPR009003">
    <property type="entry name" value="Peptidase_S1_PA"/>
</dbReference>
<keyword evidence="1" id="KW-0645">Protease</keyword>
<dbReference type="GO" id="GO:0006508">
    <property type="term" value="P:proteolysis"/>
    <property type="evidence" value="ECO:0007669"/>
    <property type="project" value="UniProtKB-KW"/>
</dbReference>
<dbReference type="PANTHER" id="PTHR24252">
    <property type="entry name" value="ACROSIN-RELATED"/>
    <property type="match status" value="1"/>
</dbReference>
<evidence type="ECO:0000256" key="3">
    <source>
        <dbReference type="ARBA" id="ARBA00022825"/>
    </source>
</evidence>
<dbReference type="InParanoid" id="A0A4W6BYB7"/>
<dbReference type="STRING" id="8187.ENSLCAP00010006275"/>
<name>A0A4W6BYB7_LATCA</name>
<accession>A0A4W6BYB7</accession>
<dbReference type="PROSITE" id="PS00134">
    <property type="entry name" value="TRYPSIN_HIS"/>
    <property type="match status" value="1"/>
</dbReference>
<dbReference type="InterPro" id="IPR043504">
    <property type="entry name" value="Peptidase_S1_PA_chymotrypsin"/>
</dbReference>
<dbReference type="PANTHER" id="PTHR24252:SF7">
    <property type="entry name" value="HYALIN"/>
    <property type="match status" value="1"/>
</dbReference>
<reference evidence="6" key="3">
    <citation type="submission" date="2025-09" db="UniProtKB">
        <authorList>
            <consortium name="Ensembl"/>
        </authorList>
    </citation>
    <scope>IDENTIFICATION</scope>
</reference>
<dbReference type="SMART" id="SM00020">
    <property type="entry name" value="Tryp_SPc"/>
    <property type="match status" value="1"/>
</dbReference>
<evidence type="ECO:0000256" key="1">
    <source>
        <dbReference type="ARBA" id="ARBA00022670"/>
    </source>
</evidence>
<proteinExistence type="predicted"/>
<dbReference type="GO" id="GO:0004252">
    <property type="term" value="F:serine-type endopeptidase activity"/>
    <property type="evidence" value="ECO:0007669"/>
    <property type="project" value="InterPro"/>
</dbReference>
<dbReference type="Pfam" id="PF00089">
    <property type="entry name" value="Trypsin"/>
    <property type="match status" value="1"/>
</dbReference>